<feature type="non-terminal residue" evidence="1">
    <location>
        <position position="1"/>
    </location>
</feature>
<reference evidence="1 2" key="1">
    <citation type="journal article" date="2020" name="Cell">
        <title>Large-Scale Comparative Analyses of Tick Genomes Elucidate Their Genetic Diversity and Vector Capacities.</title>
        <authorList>
            <consortium name="Tick Genome and Microbiome Consortium (TIGMIC)"/>
            <person name="Jia N."/>
            <person name="Wang J."/>
            <person name="Shi W."/>
            <person name="Du L."/>
            <person name="Sun Y."/>
            <person name="Zhan W."/>
            <person name="Jiang J.F."/>
            <person name="Wang Q."/>
            <person name="Zhang B."/>
            <person name="Ji P."/>
            <person name="Bell-Sakyi L."/>
            <person name="Cui X.M."/>
            <person name="Yuan T.T."/>
            <person name="Jiang B.G."/>
            <person name="Yang W.F."/>
            <person name="Lam T.T."/>
            <person name="Chang Q.C."/>
            <person name="Ding S.J."/>
            <person name="Wang X.J."/>
            <person name="Zhu J.G."/>
            <person name="Ruan X.D."/>
            <person name="Zhao L."/>
            <person name="Wei J.T."/>
            <person name="Ye R.Z."/>
            <person name="Que T.C."/>
            <person name="Du C.H."/>
            <person name="Zhou Y.H."/>
            <person name="Cheng J.X."/>
            <person name="Dai P.F."/>
            <person name="Guo W.B."/>
            <person name="Han X.H."/>
            <person name="Huang E.J."/>
            <person name="Li L.F."/>
            <person name="Wei W."/>
            <person name="Gao Y.C."/>
            <person name="Liu J.Z."/>
            <person name="Shao H.Z."/>
            <person name="Wang X."/>
            <person name="Wang C.C."/>
            <person name="Yang T.C."/>
            <person name="Huo Q.B."/>
            <person name="Li W."/>
            <person name="Chen H.Y."/>
            <person name="Chen S.E."/>
            <person name="Zhou L.G."/>
            <person name="Ni X.B."/>
            <person name="Tian J.H."/>
            <person name="Sheng Y."/>
            <person name="Liu T."/>
            <person name="Pan Y.S."/>
            <person name="Xia L.Y."/>
            <person name="Li J."/>
            <person name="Zhao F."/>
            <person name="Cao W.C."/>
        </authorList>
    </citation>
    <scope>NUCLEOTIDE SEQUENCE [LARGE SCALE GENOMIC DNA]</scope>
    <source>
        <strain evidence="1">Iper-2018</strain>
    </source>
</reference>
<evidence type="ECO:0000313" key="2">
    <source>
        <dbReference type="Proteomes" id="UP000805193"/>
    </source>
</evidence>
<feature type="non-terminal residue" evidence="1">
    <location>
        <position position="81"/>
    </location>
</feature>
<gene>
    <name evidence="1" type="ORF">HPB47_015580</name>
</gene>
<keyword evidence="2" id="KW-1185">Reference proteome</keyword>
<organism evidence="1 2">
    <name type="scientific">Ixodes persulcatus</name>
    <name type="common">Taiga tick</name>
    <dbReference type="NCBI Taxonomy" id="34615"/>
    <lineage>
        <taxon>Eukaryota</taxon>
        <taxon>Metazoa</taxon>
        <taxon>Ecdysozoa</taxon>
        <taxon>Arthropoda</taxon>
        <taxon>Chelicerata</taxon>
        <taxon>Arachnida</taxon>
        <taxon>Acari</taxon>
        <taxon>Parasitiformes</taxon>
        <taxon>Ixodida</taxon>
        <taxon>Ixodoidea</taxon>
        <taxon>Ixodidae</taxon>
        <taxon>Ixodinae</taxon>
        <taxon>Ixodes</taxon>
    </lineage>
</organism>
<dbReference type="EMBL" id="JABSTQ010004233">
    <property type="protein sequence ID" value="KAG0442827.1"/>
    <property type="molecule type" value="Genomic_DNA"/>
</dbReference>
<sequence length="81" mass="8691">SPVSSLFWSYADGHPSVYDARRSPTFVDSVVLQSVDVAADLVMEVMSPRTERDANSELLIDTTEVVDASGEVLSSQGGLET</sequence>
<name>A0AC60QT83_IXOPE</name>
<protein>
    <submittedName>
        <fullName evidence="1">Uncharacterized protein</fullName>
    </submittedName>
</protein>
<evidence type="ECO:0000313" key="1">
    <source>
        <dbReference type="EMBL" id="KAG0442827.1"/>
    </source>
</evidence>
<dbReference type="Proteomes" id="UP000805193">
    <property type="component" value="Unassembled WGS sequence"/>
</dbReference>
<proteinExistence type="predicted"/>
<accession>A0AC60QT83</accession>
<comment type="caution">
    <text evidence="1">The sequence shown here is derived from an EMBL/GenBank/DDBJ whole genome shotgun (WGS) entry which is preliminary data.</text>
</comment>